<keyword evidence="6" id="KW-1185">Reference proteome</keyword>
<protein>
    <recommendedName>
        <fullName evidence="3 4">Dephospho-CoA kinase</fullName>
        <ecNumber evidence="3 4">2.7.1.24</ecNumber>
    </recommendedName>
    <alternativeName>
        <fullName evidence="3">Dephosphocoenzyme A kinase</fullName>
    </alternativeName>
</protein>
<keyword evidence="2 3" id="KW-0067">ATP-binding</keyword>
<dbReference type="PANTHER" id="PTHR10695:SF46">
    <property type="entry name" value="BIFUNCTIONAL COENZYME A SYNTHASE-RELATED"/>
    <property type="match status" value="1"/>
</dbReference>
<reference evidence="6" key="1">
    <citation type="submission" date="2021-04" db="EMBL/GenBank/DDBJ databases">
        <title>A novel Synergistetes isolate from a pyrite-forming mixed culture.</title>
        <authorList>
            <person name="Bunk B."/>
            <person name="Sproer C."/>
            <person name="Spring S."/>
            <person name="Pester M."/>
        </authorList>
    </citation>
    <scope>NUCLEOTIDE SEQUENCE [LARGE SCALE GENOMIC DNA]</scope>
    <source>
        <strain evidence="6">J.5.4.2-T.3.5.2</strain>
    </source>
</reference>
<sequence>MWVTGLTGDIGAGKSTVASLFSDRGAVVLDADDIVRGLWRRPAFVEAARLRWGEEVLDEEGRIQPSAVASRAFASDGEYHWLCDLLHGPVFLEMERRLASLSGWVVAEVPLLFESGPPFWVDETVYVTASAPTRARRNAFRGLDGAHLSARERFLLPSEEKRRRAHFVVDNDASLEVLARRAETLGRDFADLGGMGLFLSLGGGEGFAEALAGGRLAVSLPSVSGQGLFLGLERRFPDVARLAEAFSVEVLLFDLPRRLARGTARRALECLDR</sequence>
<evidence type="ECO:0000256" key="1">
    <source>
        <dbReference type="ARBA" id="ARBA00022741"/>
    </source>
</evidence>
<accession>A0A9Q7AEW5</accession>
<dbReference type="EMBL" id="CP072943">
    <property type="protein sequence ID" value="QTX33014.1"/>
    <property type="molecule type" value="Genomic_DNA"/>
</dbReference>
<dbReference type="PANTHER" id="PTHR10695">
    <property type="entry name" value="DEPHOSPHO-COA KINASE-RELATED"/>
    <property type="match status" value="1"/>
</dbReference>
<comment type="function">
    <text evidence="3">Catalyzes the phosphorylation of the 3'-hydroxyl group of dephosphocoenzyme A to form coenzyme A.</text>
</comment>
<dbReference type="InterPro" id="IPR001977">
    <property type="entry name" value="Depp_CoAkinase"/>
</dbReference>
<dbReference type="InterPro" id="IPR027417">
    <property type="entry name" value="P-loop_NTPase"/>
</dbReference>
<proteinExistence type="inferred from homology"/>
<dbReference type="RefSeq" id="WP_274374282.1">
    <property type="nucleotide sequence ID" value="NZ_CP072943.1"/>
</dbReference>
<dbReference type="EC" id="2.7.1.24" evidence="3 4"/>
<dbReference type="GO" id="GO:0004140">
    <property type="term" value="F:dephospho-CoA kinase activity"/>
    <property type="evidence" value="ECO:0007669"/>
    <property type="project" value="UniProtKB-UniRule"/>
</dbReference>
<evidence type="ECO:0000313" key="5">
    <source>
        <dbReference type="EMBL" id="QTX33014.1"/>
    </source>
</evidence>
<dbReference type="Pfam" id="PF01121">
    <property type="entry name" value="CoaE"/>
    <property type="match status" value="1"/>
</dbReference>
<gene>
    <name evidence="3 5" type="primary">coaE</name>
    <name evidence="5" type="ORF">KAR29_03630</name>
</gene>
<dbReference type="NCBIfam" id="TIGR00152">
    <property type="entry name" value="dephospho-CoA kinase"/>
    <property type="match status" value="1"/>
</dbReference>
<feature type="binding site" evidence="3">
    <location>
        <begin position="11"/>
        <end position="16"/>
    </location>
    <ligand>
        <name>ATP</name>
        <dbReference type="ChEBI" id="CHEBI:30616"/>
    </ligand>
</feature>
<dbReference type="GO" id="GO:0005737">
    <property type="term" value="C:cytoplasm"/>
    <property type="evidence" value="ECO:0007669"/>
    <property type="project" value="UniProtKB-SubCell"/>
</dbReference>
<dbReference type="Gene3D" id="3.40.50.300">
    <property type="entry name" value="P-loop containing nucleotide triphosphate hydrolases"/>
    <property type="match status" value="1"/>
</dbReference>
<dbReference type="SUPFAM" id="SSF52540">
    <property type="entry name" value="P-loop containing nucleoside triphosphate hydrolases"/>
    <property type="match status" value="1"/>
</dbReference>
<keyword evidence="1 3" id="KW-0547">Nucleotide-binding</keyword>
<evidence type="ECO:0000256" key="4">
    <source>
        <dbReference type="NCBIfam" id="TIGR00152"/>
    </source>
</evidence>
<evidence type="ECO:0000256" key="2">
    <source>
        <dbReference type="ARBA" id="ARBA00022840"/>
    </source>
</evidence>
<keyword evidence="3 5" id="KW-0418">Kinase</keyword>
<dbReference type="AlphaFoldDB" id="A0A9Q7AEW5"/>
<dbReference type="CDD" id="cd02022">
    <property type="entry name" value="DPCK"/>
    <property type="match status" value="1"/>
</dbReference>
<keyword evidence="3" id="KW-0963">Cytoplasm</keyword>
<dbReference type="GO" id="GO:0005524">
    <property type="term" value="F:ATP binding"/>
    <property type="evidence" value="ECO:0007669"/>
    <property type="project" value="UniProtKB-UniRule"/>
</dbReference>
<name>A0A9Q7AEW5_9BACT</name>
<organism evidence="5 6">
    <name type="scientific">Aminithiophilus ramosus</name>
    <dbReference type="NCBI Taxonomy" id="3029084"/>
    <lineage>
        <taxon>Bacteria</taxon>
        <taxon>Thermotogati</taxon>
        <taxon>Synergistota</taxon>
        <taxon>Synergistia</taxon>
        <taxon>Synergistales</taxon>
        <taxon>Aminithiophilaceae</taxon>
        <taxon>Aminithiophilus</taxon>
    </lineage>
</organism>
<keyword evidence="3 5" id="KW-0808">Transferase</keyword>
<dbReference type="GO" id="GO:0015937">
    <property type="term" value="P:coenzyme A biosynthetic process"/>
    <property type="evidence" value="ECO:0007669"/>
    <property type="project" value="UniProtKB-UniRule"/>
</dbReference>
<dbReference type="Proteomes" id="UP000671879">
    <property type="component" value="Chromosome"/>
</dbReference>
<dbReference type="PROSITE" id="PS51219">
    <property type="entry name" value="DPCK"/>
    <property type="match status" value="1"/>
</dbReference>
<dbReference type="KEGG" id="aram:KAR29_03630"/>
<evidence type="ECO:0000313" key="6">
    <source>
        <dbReference type="Proteomes" id="UP000671879"/>
    </source>
</evidence>
<evidence type="ECO:0000256" key="3">
    <source>
        <dbReference type="HAMAP-Rule" id="MF_00376"/>
    </source>
</evidence>
<keyword evidence="3" id="KW-0173">Coenzyme A biosynthesis</keyword>
<comment type="similarity">
    <text evidence="3">Belongs to the CoaE family.</text>
</comment>
<comment type="subcellular location">
    <subcellularLocation>
        <location evidence="3">Cytoplasm</location>
    </subcellularLocation>
</comment>
<comment type="pathway">
    <text evidence="3">Cofactor biosynthesis; coenzyme A biosynthesis; CoA from (R)-pantothenate: step 5/5.</text>
</comment>
<comment type="catalytic activity">
    <reaction evidence="3">
        <text>3'-dephospho-CoA + ATP = ADP + CoA + H(+)</text>
        <dbReference type="Rhea" id="RHEA:18245"/>
        <dbReference type="ChEBI" id="CHEBI:15378"/>
        <dbReference type="ChEBI" id="CHEBI:30616"/>
        <dbReference type="ChEBI" id="CHEBI:57287"/>
        <dbReference type="ChEBI" id="CHEBI:57328"/>
        <dbReference type="ChEBI" id="CHEBI:456216"/>
        <dbReference type="EC" id="2.7.1.24"/>
    </reaction>
</comment>
<dbReference type="HAMAP" id="MF_00376">
    <property type="entry name" value="Dephospho_CoA_kinase"/>
    <property type="match status" value="1"/>
</dbReference>